<dbReference type="PANTHER" id="PTHR11986:SF79">
    <property type="entry name" value="ACETYLORNITHINE AMINOTRANSFERASE, MITOCHONDRIAL"/>
    <property type="match status" value="1"/>
</dbReference>
<dbReference type="PANTHER" id="PTHR11986">
    <property type="entry name" value="AMINOTRANSFERASE CLASS III"/>
    <property type="match status" value="1"/>
</dbReference>
<dbReference type="RefSeq" id="WP_045809287.1">
    <property type="nucleotide sequence ID" value="NZ_LANX01000001.1"/>
</dbReference>
<dbReference type="PATRIC" id="fig|1359163.3.peg.984"/>
<dbReference type="GO" id="GO:0030170">
    <property type="term" value="F:pyridoxal phosphate binding"/>
    <property type="evidence" value="ECO:0007669"/>
    <property type="project" value="InterPro"/>
</dbReference>
<evidence type="ECO:0000256" key="3">
    <source>
        <dbReference type="ARBA" id="ARBA00022679"/>
    </source>
</evidence>
<dbReference type="Proteomes" id="UP000033562">
    <property type="component" value="Unassembled WGS sequence"/>
</dbReference>
<organism evidence="6 7">
    <name type="scientific">Candidatus Neoehrlichia procyonis str. RAC413</name>
    <dbReference type="NCBI Taxonomy" id="1359163"/>
    <lineage>
        <taxon>Bacteria</taxon>
        <taxon>Pseudomonadati</taxon>
        <taxon>Pseudomonadota</taxon>
        <taxon>Alphaproteobacteria</taxon>
        <taxon>Rickettsiales</taxon>
        <taxon>Anaplasmataceae</taxon>
        <taxon>Candidatus Neoehrlichia</taxon>
    </lineage>
</organism>
<dbReference type="PIRSF" id="PIRSF000521">
    <property type="entry name" value="Transaminase_4ab_Lys_Orn"/>
    <property type="match status" value="1"/>
</dbReference>
<proteinExistence type="inferred from homology"/>
<comment type="similarity">
    <text evidence="5">Belongs to the class-III pyridoxal-phosphate-dependent aminotransferase family.</text>
</comment>
<dbReference type="STRING" id="1359163.NLO413_1018"/>
<evidence type="ECO:0000256" key="4">
    <source>
        <dbReference type="ARBA" id="ARBA00022898"/>
    </source>
</evidence>
<dbReference type="Pfam" id="PF00202">
    <property type="entry name" value="Aminotran_3"/>
    <property type="match status" value="1"/>
</dbReference>
<keyword evidence="2 6" id="KW-0032">Aminotransferase</keyword>
<accession>A0A0F3NNL5</accession>
<comment type="cofactor">
    <cofactor evidence="1">
        <name>pyridoxal 5'-phosphate</name>
        <dbReference type="ChEBI" id="CHEBI:597326"/>
    </cofactor>
</comment>
<dbReference type="FunFam" id="3.40.640.10:FF:000100">
    <property type="entry name" value="Putative acetylornithine aminotransferase"/>
    <property type="match status" value="1"/>
</dbReference>
<dbReference type="EMBL" id="LANX01000001">
    <property type="protein sequence ID" value="KJV69618.1"/>
    <property type="molecule type" value="Genomic_DNA"/>
</dbReference>
<dbReference type="GO" id="GO:0008483">
    <property type="term" value="F:transaminase activity"/>
    <property type="evidence" value="ECO:0007669"/>
    <property type="project" value="UniProtKB-KW"/>
</dbReference>
<comment type="caution">
    <text evidence="6">The sequence shown here is derived from an EMBL/GenBank/DDBJ whole genome shotgun (WGS) entry which is preliminary data.</text>
</comment>
<keyword evidence="4 5" id="KW-0663">Pyridoxal phosphate</keyword>
<dbReference type="InterPro" id="IPR015422">
    <property type="entry name" value="PyrdxlP-dep_Trfase_small"/>
</dbReference>
<dbReference type="SUPFAM" id="SSF53383">
    <property type="entry name" value="PLP-dependent transferases"/>
    <property type="match status" value="1"/>
</dbReference>
<evidence type="ECO:0000313" key="6">
    <source>
        <dbReference type="EMBL" id="KJV69618.1"/>
    </source>
</evidence>
<dbReference type="InterPro" id="IPR015421">
    <property type="entry name" value="PyrdxlP-dep_Trfase_major"/>
</dbReference>
<sequence length="393" mass="43237">MPFPLIMPFYNPKNLSFTHGKGVYLYDNNNNRYLDFTSGIGANSLGYSHPILIDALKTQGNKIWHISNLYIIPETVKLAQKLIGSSFADTAFFANSGAEAVECGLKIARSYQNGKRRPERYKVLTLKNSFHGRTYAACSASDPQKFSPLLYPYVDWFENVDCDINVIKSAISKNNIGTILLEPVQGEGGINVINSNLLKELRLLCNENDILLFFDCVQCGTGRTGKFFAYEHFDVQPDICSVAKGIGSGFPLGGCLATANAAQFLSVGMHGSTYGGNPLAATIGYTVVSEILSEGFLNNVTNNGIYLKNKLIHLSNQFPIIEEVKGIGLMLGIKLQDKISNVALVEKLIQHKLLVCVASNNVIRMLPPLIISQQEIDEAVNIFKTVLINTDFH</sequence>
<evidence type="ECO:0000313" key="7">
    <source>
        <dbReference type="Proteomes" id="UP000033562"/>
    </source>
</evidence>
<dbReference type="GO" id="GO:0042802">
    <property type="term" value="F:identical protein binding"/>
    <property type="evidence" value="ECO:0007669"/>
    <property type="project" value="TreeGrafter"/>
</dbReference>
<dbReference type="InterPro" id="IPR015424">
    <property type="entry name" value="PyrdxlP-dep_Trfase"/>
</dbReference>
<reference evidence="6 7" key="1">
    <citation type="submission" date="2015-02" db="EMBL/GenBank/DDBJ databases">
        <title>Genome Sequencing of Rickettsiales.</title>
        <authorList>
            <person name="Daugherty S.C."/>
            <person name="Su Q."/>
            <person name="Abolude K."/>
            <person name="Beier-Sexton M."/>
            <person name="Carlyon J.A."/>
            <person name="Carter R."/>
            <person name="Day N.P."/>
            <person name="Dumler S.J."/>
            <person name="Dyachenko V."/>
            <person name="Godinez A."/>
            <person name="Kurtti T.J."/>
            <person name="Lichay M."/>
            <person name="Mullins K.E."/>
            <person name="Ott S."/>
            <person name="Pappas-Brown V."/>
            <person name="Paris D.H."/>
            <person name="Patel P."/>
            <person name="Richards A.L."/>
            <person name="Sadzewicz L."/>
            <person name="Sears K."/>
            <person name="Seidman D."/>
            <person name="Sengamalay N."/>
            <person name="Stenos J."/>
            <person name="Tallon L.J."/>
            <person name="Vincent G."/>
            <person name="Fraser C.M."/>
            <person name="Munderloh U."/>
            <person name="Dunning-Hotopp J.C."/>
        </authorList>
    </citation>
    <scope>NUCLEOTIDE SEQUENCE [LARGE SCALE GENOMIC DNA]</scope>
    <source>
        <strain evidence="6 7">RAC413</strain>
    </source>
</reference>
<dbReference type="OrthoDB" id="9801834at2"/>
<evidence type="ECO:0000256" key="2">
    <source>
        <dbReference type="ARBA" id="ARBA00022576"/>
    </source>
</evidence>
<dbReference type="Gene3D" id="3.90.1150.10">
    <property type="entry name" value="Aspartate Aminotransferase, domain 1"/>
    <property type="match status" value="1"/>
</dbReference>
<dbReference type="InterPro" id="IPR005814">
    <property type="entry name" value="Aminotrans_3"/>
</dbReference>
<dbReference type="Gene3D" id="3.40.640.10">
    <property type="entry name" value="Type I PLP-dependent aspartate aminotransferase-like (Major domain)"/>
    <property type="match status" value="1"/>
</dbReference>
<evidence type="ECO:0000256" key="1">
    <source>
        <dbReference type="ARBA" id="ARBA00001933"/>
    </source>
</evidence>
<name>A0A0F3NNL5_9RICK</name>
<keyword evidence="3 6" id="KW-0808">Transferase</keyword>
<keyword evidence="7" id="KW-1185">Reference proteome</keyword>
<dbReference type="InterPro" id="IPR050103">
    <property type="entry name" value="Class-III_PLP-dep_AT"/>
</dbReference>
<dbReference type="CDD" id="cd00610">
    <property type="entry name" value="OAT_like"/>
    <property type="match status" value="1"/>
</dbReference>
<gene>
    <name evidence="6" type="ORF">NLO413_1018</name>
</gene>
<dbReference type="AlphaFoldDB" id="A0A0F3NNL5"/>
<evidence type="ECO:0000256" key="5">
    <source>
        <dbReference type="RuleBase" id="RU003560"/>
    </source>
</evidence>
<dbReference type="NCBIfam" id="NF002325">
    <property type="entry name" value="PRK01278.1"/>
    <property type="match status" value="1"/>
</dbReference>
<protein>
    <submittedName>
        <fullName evidence="6">Aminotransferase class-III family protein</fullName>
    </submittedName>
</protein>